<dbReference type="InterPro" id="IPR022441">
    <property type="entry name" value="Para_beta_helix_rpt-2"/>
</dbReference>
<evidence type="ECO:0000259" key="4">
    <source>
        <dbReference type="Pfam" id="PF12708"/>
    </source>
</evidence>
<dbReference type="SUPFAM" id="SSF51126">
    <property type="entry name" value="Pectin lyase-like"/>
    <property type="match status" value="2"/>
</dbReference>
<dbReference type="InterPro" id="IPR051550">
    <property type="entry name" value="SCF-Subunits/Alg-Epimerases"/>
</dbReference>
<feature type="domain" description="Right handed beta helix" evidence="5">
    <location>
        <begin position="311"/>
        <end position="444"/>
    </location>
</feature>
<dbReference type="PANTHER" id="PTHR22990:SF15">
    <property type="entry name" value="F-BOX ONLY PROTEIN 10"/>
    <property type="match status" value="1"/>
</dbReference>
<organism evidence="6 7">
    <name type="scientific">Paenibacillus mucilaginosus (strain KNP414)</name>
    <dbReference type="NCBI Taxonomy" id="1036673"/>
    <lineage>
        <taxon>Bacteria</taxon>
        <taxon>Bacillati</taxon>
        <taxon>Bacillota</taxon>
        <taxon>Bacilli</taxon>
        <taxon>Bacillales</taxon>
        <taxon>Paenibacillaceae</taxon>
        <taxon>Paenibacillus</taxon>
    </lineage>
</organism>
<dbReference type="Pfam" id="PF12708">
    <property type="entry name" value="Pect-lyase_RHGA_epim"/>
    <property type="match status" value="1"/>
</dbReference>
<dbReference type="RefSeq" id="WP_013920379.1">
    <property type="nucleotide sequence ID" value="NC_015690.1"/>
</dbReference>
<dbReference type="AlphaFoldDB" id="F8FCB6"/>
<sequence length="557" mass="59394">MKNDNQKLTRRAILSMIGLGGLSLATSKWLAPVPAAASAAVEDDVYNVMKYGAAGNGTTNDQPAIQKAIEACKKAGGGTVYLPAGTYLISSRLFVGSNTVLKGNAKLVKPDNSEVGMISIDGSNVSVEELWLENLNQNAGYNINLARNAKHIEIRSCKFTGVKTQAIDMNAKGIKHILIQDCIFEAVTYGVLTNYNADDLEDLKIIGNRFIDIYGDAIEINSPISGTKKSAYEAASNIIISNNFISVPVGKGTGDTAGFGIGLAGASRVSVIGNILKNCRYEAIHVEDNCRNISITGNIIDGVQNDPNNGLNSGIYVIDAEQISIMGNEIRNCQNYGIHFEYSNVSQGNKATIIGNNVMNCGSGGIRYAGNLMSDALISGNVVTNNAGPGVCLAGDSNSIQIKDNMIRDNKSHGVLLEQSKMVSVSGNTIYGNKGECVFVDKPSFTVPVTQCHTLLNLGSKPAKTLWSDTISLGVFADGHLHVVVKKGIAHYSKLYKISWNETELQAVLMKETGSAGIFISNPRMNGRKLQINAFPDASGGEPLLVDIQFQGMIMLG</sequence>
<dbReference type="InterPro" id="IPR012334">
    <property type="entry name" value="Pectin_lyas_fold"/>
</dbReference>
<dbReference type="EMBL" id="CP002869">
    <property type="protein sequence ID" value="AEI45235.1"/>
    <property type="molecule type" value="Genomic_DNA"/>
</dbReference>
<reference evidence="6 7" key="2">
    <citation type="journal article" date="2013" name="Genome Announc.">
        <title>Genome Sequence of Growth-Improving Paenibacillus mucilaginosus Strain KNP414.</title>
        <authorList>
            <person name="Lu J.J."/>
            <person name="Wang J.F."/>
            <person name="Hu X.F."/>
        </authorList>
    </citation>
    <scope>NUCLEOTIDE SEQUENCE [LARGE SCALE GENOMIC DNA]</scope>
    <source>
        <strain evidence="6 7">KNP414</strain>
    </source>
</reference>
<dbReference type="Pfam" id="PF13229">
    <property type="entry name" value="Beta_helix"/>
    <property type="match status" value="1"/>
</dbReference>
<dbReference type="InterPro" id="IPR024535">
    <property type="entry name" value="RHGA/B-epi-like_pectate_lyase"/>
</dbReference>
<dbReference type="InterPro" id="IPR011050">
    <property type="entry name" value="Pectin_lyase_fold/virulence"/>
</dbReference>
<dbReference type="Proteomes" id="UP000006620">
    <property type="component" value="Chromosome"/>
</dbReference>
<evidence type="ECO:0000313" key="7">
    <source>
        <dbReference type="Proteomes" id="UP000006620"/>
    </source>
</evidence>
<gene>
    <name evidence="6" type="ordered locus">KNP414_06716</name>
</gene>
<evidence type="ECO:0000256" key="3">
    <source>
        <dbReference type="ARBA" id="ARBA00022786"/>
    </source>
</evidence>
<evidence type="ECO:0000256" key="2">
    <source>
        <dbReference type="ARBA" id="ARBA00022737"/>
    </source>
</evidence>
<keyword evidence="2" id="KW-0677">Repeat</keyword>
<keyword evidence="3" id="KW-0833">Ubl conjugation pathway</keyword>
<comment type="pathway">
    <text evidence="1">Protein modification; protein ubiquitination.</text>
</comment>
<evidence type="ECO:0000256" key="1">
    <source>
        <dbReference type="ARBA" id="ARBA00004906"/>
    </source>
</evidence>
<dbReference type="InterPro" id="IPR006311">
    <property type="entry name" value="TAT_signal"/>
</dbReference>
<dbReference type="InterPro" id="IPR006626">
    <property type="entry name" value="PbH1"/>
</dbReference>
<dbReference type="NCBIfam" id="TIGR03804">
    <property type="entry name" value="para_beta_helix"/>
    <property type="match status" value="1"/>
</dbReference>
<reference evidence="7" key="1">
    <citation type="submission" date="2011-06" db="EMBL/GenBank/DDBJ databases">
        <title>Complete genome sequence of Paenibacillus mucilaginosus KNP414.</title>
        <authorList>
            <person name="Wang J."/>
            <person name="Hu S."/>
            <person name="Hu X."/>
            <person name="Zhang B."/>
            <person name="Dong D."/>
            <person name="Zhang S."/>
            <person name="Zhao K."/>
            <person name="Wu D."/>
        </authorList>
    </citation>
    <scope>NUCLEOTIDE SEQUENCE [LARGE SCALE GENOMIC DNA]</scope>
    <source>
        <strain evidence="7">KNP414</strain>
    </source>
</reference>
<dbReference type="HOGENOM" id="CLU_516628_0_0_9"/>
<accession>F8FCB6</accession>
<name>F8FCB6_PAEMK</name>
<dbReference type="PANTHER" id="PTHR22990">
    <property type="entry name" value="F-BOX ONLY PROTEIN"/>
    <property type="match status" value="1"/>
</dbReference>
<dbReference type="InterPro" id="IPR039448">
    <property type="entry name" value="Beta_helix"/>
</dbReference>
<dbReference type="KEGG" id="pms:KNP414_06716"/>
<dbReference type="PROSITE" id="PS51318">
    <property type="entry name" value="TAT"/>
    <property type="match status" value="1"/>
</dbReference>
<dbReference type="Gene3D" id="2.160.20.10">
    <property type="entry name" value="Single-stranded right-handed beta-helix, Pectin lyase-like"/>
    <property type="match status" value="2"/>
</dbReference>
<feature type="domain" description="Rhamnogalacturonase A/B/Epimerase-like pectate lyase" evidence="4">
    <location>
        <begin position="46"/>
        <end position="198"/>
    </location>
</feature>
<protein>
    <submittedName>
        <fullName evidence="6">Gp18.3</fullName>
    </submittedName>
</protein>
<dbReference type="SMART" id="SM00710">
    <property type="entry name" value="PbH1"/>
    <property type="match status" value="10"/>
</dbReference>
<proteinExistence type="predicted"/>
<evidence type="ECO:0000259" key="5">
    <source>
        <dbReference type="Pfam" id="PF13229"/>
    </source>
</evidence>
<evidence type="ECO:0000313" key="6">
    <source>
        <dbReference type="EMBL" id="AEI45235.1"/>
    </source>
</evidence>
<dbReference type="PATRIC" id="fig|1036673.3.peg.6263"/>